<sequence>MDLQQTSVMNFDPNTSMGQYVQAQNALQNFQLPLQQLQGQGQIQMPGQQLPLVQLGQGQFILNQNQLLQQLGQNQPVQLQAPGQAIQLAGQQGQAIHLPSLQQNQHLQSLQLQGQQGQALQLQGQATAAAAQPIQIQGQNGQTIQLQGQNGQALQVHNQNGQQIQLQGQNGQAIHIQNQNGQHIQIQGQNGQPLQLQGQNGQQIQLQGQNGQQIQLQGQAGQSVQLPNGQTIQLNGQNGQLVQLQNGQPLQLQPQQLAQLQGQQLQLHSQGQPLQLQNQLGQALHGQQLQAVQLPGQQLQLMSLQGQPCQVVHVQNPNGQIVQQVVPLMLGADQLGGLINPVQQQMLLQAQAQNQNQLVGQFVQTESGLVWQPTGVFGGAENQPGLVQLGQGAVASQSQPTVETSQPQDFTPASVAEPVPEAENSESQQSAIVNGDSMSSVPGSTNTTTTSTPQPVGRIQIAAEDPDEDTRPLYVNAKQYHRILKRRAARAKLESTGKVVRKRKKYLHESRHKHACQRTRGVGGRFFSIKVENESEFGLKEEPGSPHLIPDHSMGSASRSPSPSQPHLQVDETDGVTVNGHL</sequence>
<name>A0ABM1W0T9_APLCA</name>
<protein>
    <recommendedName>
        <fullName evidence="7">Nuclear transcription factor Y subunit</fullName>
    </recommendedName>
</protein>
<dbReference type="PRINTS" id="PR00616">
    <property type="entry name" value="CCAATSUBUNTB"/>
</dbReference>
<keyword evidence="5 7" id="KW-0804">Transcription</keyword>
<dbReference type="PANTHER" id="PTHR12632">
    <property type="entry name" value="TRANSCRIPTION FACTOR NF-Y ALPHA-RELATED"/>
    <property type="match status" value="1"/>
</dbReference>
<evidence type="ECO:0000313" key="12">
    <source>
        <dbReference type="RefSeq" id="XP_035828282.1"/>
    </source>
</evidence>
<evidence type="ECO:0000256" key="1">
    <source>
        <dbReference type="ARBA" id="ARBA00004123"/>
    </source>
</evidence>
<evidence type="ECO:0000256" key="2">
    <source>
        <dbReference type="ARBA" id="ARBA00023015"/>
    </source>
</evidence>
<dbReference type="SMART" id="SM00521">
    <property type="entry name" value="CBF"/>
    <property type="match status" value="1"/>
</dbReference>
<dbReference type="Gene3D" id="6.10.250.2430">
    <property type="match status" value="1"/>
</dbReference>
<keyword evidence="4" id="KW-0010">Activator</keyword>
<accession>A0ABM1W0T9</accession>
<keyword evidence="9" id="KW-1185">Reference proteome</keyword>
<feature type="region of interest" description="Disordered" evidence="8">
    <location>
        <begin position="494"/>
        <end position="513"/>
    </location>
</feature>
<evidence type="ECO:0000256" key="8">
    <source>
        <dbReference type="SAM" id="MobiDB-lite"/>
    </source>
</evidence>
<evidence type="ECO:0000256" key="3">
    <source>
        <dbReference type="ARBA" id="ARBA00023125"/>
    </source>
</evidence>
<comment type="function">
    <text evidence="7">Component of the sequence-specific heterotrimeric transcription factor (NF-Y) which specifically recognizes a 5'-CCAAT-3' box motif found in the promoters of its target genes.</text>
</comment>
<reference evidence="10 11" key="1">
    <citation type="submission" date="2025-05" db="UniProtKB">
        <authorList>
            <consortium name="RefSeq"/>
        </authorList>
    </citation>
    <scope>IDENTIFICATION</scope>
</reference>
<dbReference type="RefSeq" id="XP_035828281.1">
    <property type="nucleotide sequence ID" value="XM_035972388.1"/>
</dbReference>
<dbReference type="RefSeq" id="XP_035828280.1">
    <property type="nucleotide sequence ID" value="XM_035972387.1"/>
</dbReference>
<dbReference type="Proteomes" id="UP000694888">
    <property type="component" value="Unplaced"/>
</dbReference>
<dbReference type="GeneID" id="101859970"/>
<feature type="compositionally biased region" description="Low complexity" evidence="8">
    <location>
        <begin position="553"/>
        <end position="566"/>
    </location>
</feature>
<evidence type="ECO:0000313" key="9">
    <source>
        <dbReference type="Proteomes" id="UP000694888"/>
    </source>
</evidence>
<comment type="similarity">
    <text evidence="7">Belongs to the NFYA/HAP2 subunit family.</text>
</comment>
<organism evidence="9 12">
    <name type="scientific">Aplysia californica</name>
    <name type="common">California sea hare</name>
    <dbReference type="NCBI Taxonomy" id="6500"/>
    <lineage>
        <taxon>Eukaryota</taxon>
        <taxon>Metazoa</taxon>
        <taxon>Spiralia</taxon>
        <taxon>Lophotrochozoa</taxon>
        <taxon>Mollusca</taxon>
        <taxon>Gastropoda</taxon>
        <taxon>Heterobranchia</taxon>
        <taxon>Euthyneura</taxon>
        <taxon>Tectipleura</taxon>
        <taxon>Aplysiida</taxon>
        <taxon>Aplysioidea</taxon>
        <taxon>Aplysiidae</taxon>
        <taxon>Aplysia</taxon>
    </lineage>
</organism>
<dbReference type="RefSeq" id="XP_035828282.1">
    <property type="nucleotide sequence ID" value="XM_035972389.1"/>
</dbReference>
<dbReference type="InterPro" id="IPR001289">
    <property type="entry name" value="NFYA"/>
</dbReference>
<feature type="compositionally biased region" description="Basic residues" evidence="8">
    <location>
        <begin position="499"/>
        <end position="513"/>
    </location>
</feature>
<evidence type="ECO:0000256" key="7">
    <source>
        <dbReference type="RuleBase" id="RU367155"/>
    </source>
</evidence>
<comment type="subunit">
    <text evidence="7">Heterotrimer.</text>
</comment>
<comment type="subcellular location">
    <subcellularLocation>
        <location evidence="1 7">Nucleus</location>
    </subcellularLocation>
</comment>
<evidence type="ECO:0000256" key="5">
    <source>
        <dbReference type="ARBA" id="ARBA00023163"/>
    </source>
</evidence>
<feature type="region of interest" description="Disordered" evidence="8">
    <location>
        <begin position="392"/>
        <end position="473"/>
    </location>
</feature>
<dbReference type="PROSITE" id="PS00686">
    <property type="entry name" value="NFYA_HAP2_1"/>
    <property type="match status" value="1"/>
</dbReference>
<keyword evidence="3 7" id="KW-0238">DNA-binding</keyword>
<feature type="compositionally biased region" description="Polar residues" evidence="8">
    <location>
        <begin position="394"/>
        <end position="411"/>
    </location>
</feature>
<proteinExistence type="inferred from homology"/>
<dbReference type="Pfam" id="PF02045">
    <property type="entry name" value="CBFB_NFYA"/>
    <property type="match status" value="1"/>
</dbReference>
<dbReference type="InterPro" id="IPR018362">
    <property type="entry name" value="CCAAT-binding_factor_CS"/>
</dbReference>
<evidence type="ECO:0000313" key="10">
    <source>
        <dbReference type="RefSeq" id="XP_035828280.1"/>
    </source>
</evidence>
<keyword evidence="6 7" id="KW-0539">Nucleus</keyword>
<evidence type="ECO:0000313" key="11">
    <source>
        <dbReference type="RefSeq" id="XP_035828281.1"/>
    </source>
</evidence>
<feature type="compositionally biased region" description="Polar residues" evidence="8">
    <location>
        <begin position="425"/>
        <end position="443"/>
    </location>
</feature>
<keyword evidence="2 7" id="KW-0805">Transcription regulation</keyword>
<evidence type="ECO:0000256" key="6">
    <source>
        <dbReference type="ARBA" id="ARBA00023242"/>
    </source>
</evidence>
<gene>
    <name evidence="10 11 12" type="primary">LOC101859970</name>
</gene>
<dbReference type="PROSITE" id="PS51152">
    <property type="entry name" value="NFYA_HAP2_2"/>
    <property type="match status" value="1"/>
</dbReference>
<evidence type="ECO:0000256" key="4">
    <source>
        <dbReference type="ARBA" id="ARBA00023159"/>
    </source>
</evidence>
<feature type="region of interest" description="Disordered" evidence="8">
    <location>
        <begin position="537"/>
        <end position="582"/>
    </location>
</feature>